<evidence type="ECO:0000313" key="2">
    <source>
        <dbReference type="Proteomes" id="UP000318709"/>
    </source>
</evidence>
<gene>
    <name evidence="1" type="ORF">E3E12_08085</name>
</gene>
<organism evidence="1 2">
    <name type="scientific">Formicincola oecophyllae</name>
    <dbReference type="NCBI Taxonomy" id="2558361"/>
    <lineage>
        <taxon>Bacteria</taxon>
        <taxon>Pseudomonadati</taxon>
        <taxon>Pseudomonadota</taxon>
        <taxon>Alphaproteobacteria</taxon>
        <taxon>Acetobacterales</taxon>
        <taxon>Acetobacteraceae</taxon>
        <taxon>Formicincola</taxon>
    </lineage>
</organism>
<dbReference type="KEGG" id="swf:E3E12_08085"/>
<proteinExistence type="predicted"/>
<reference evidence="1 2" key="1">
    <citation type="submission" date="2019-03" db="EMBL/GenBank/DDBJ databases">
        <title>The complete genome sequence of Swingsia_sp. F3b2 LMG30590(T).</title>
        <authorList>
            <person name="Chua K.-O."/>
            <person name="Chan K.-G."/>
            <person name="See-Too W.-S."/>
        </authorList>
    </citation>
    <scope>NUCLEOTIDE SEQUENCE [LARGE SCALE GENOMIC DNA]</scope>
    <source>
        <strain evidence="1 2">F3b2</strain>
    </source>
</reference>
<dbReference type="EMBL" id="CP038231">
    <property type="protein sequence ID" value="QDH14155.1"/>
    <property type="molecule type" value="Genomic_DNA"/>
</dbReference>
<protein>
    <submittedName>
        <fullName evidence="1">Uncharacterized protein</fullName>
    </submittedName>
</protein>
<dbReference type="OrthoDB" id="7267987at2"/>
<accession>A0A4Y6UDQ6</accession>
<name>A0A4Y6UDQ6_9PROT</name>
<sequence length="199" mass="21272">MAVRPHPTSQGQGGAGPLGTMRLDERLNLVLPLEGGRGFVHCQPLDRDVFRHNWRLFAETWSMMENDNLSITAAGAVAAMAMEERAQALGCEEQHAAIMAEIGRTARLIAPGPEGYAPLPLATAEKRGLLPADEADEVRNALVFFTVSSAVQPRARQMRTFQLLCLCRAAESTSLGVTAFAASLPTSTEDVRSGVTAAA</sequence>
<dbReference type="RefSeq" id="WP_141443859.1">
    <property type="nucleotide sequence ID" value="NZ_CP038231.1"/>
</dbReference>
<dbReference type="AlphaFoldDB" id="A0A4Y6UDQ6"/>
<evidence type="ECO:0000313" key="1">
    <source>
        <dbReference type="EMBL" id="QDH14155.1"/>
    </source>
</evidence>
<dbReference type="Proteomes" id="UP000318709">
    <property type="component" value="Chromosome"/>
</dbReference>
<keyword evidence="2" id="KW-1185">Reference proteome</keyword>